<dbReference type="RefSeq" id="WP_157685862.1">
    <property type="nucleotide sequence ID" value="NZ_LAQU01000026.1"/>
</dbReference>
<dbReference type="AlphaFoldDB" id="A0A0F5JXI7"/>
<dbReference type="PATRIC" id="fig|28092.6.peg.4614"/>
<name>A0A0F5JXI7_9BURK</name>
<gene>
    <name evidence="1" type="ORF">WM40_19690</name>
</gene>
<evidence type="ECO:0000313" key="2">
    <source>
        <dbReference type="Proteomes" id="UP000033618"/>
    </source>
</evidence>
<evidence type="ECO:0000313" key="1">
    <source>
        <dbReference type="EMBL" id="KKB62002.1"/>
    </source>
</evidence>
<dbReference type="EMBL" id="LAQU01000026">
    <property type="protein sequence ID" value="KKB62002.1"/>
    <property type="molecule type" value="Genomic_DNA"/>
</dbReference>
<keyword evidence="2" id="KW-1185">Reference proteome</keyword>
<organism evidence="1 2">
    <name type="scientific">Robbsia andropogonis</name>
    <dbReference type="NCBI Taxonomy" id="28092"/>
    <lineage>
        <taxon>Bacteria</taxon>
        <taxon>Pseudomonadati</taxon>
        <taxon>Pseudomonadota</taxon>
        <taxon>Betaproteobacteria</taxon>
        <taxon>Burkholderiales</taxon>
        <taxon>Burkholderiaceae</taxon>
        <taxon>Robbsia</taxon>
    </lineage>
</organism>
<reference evidence="1 2" key="1">
    <citation type="submission" date="2015-03" db="EMBL/GenBank/DDBJ databases">
        <title>Draft Genome Sequence of Burkholderia andropogonis type strain ICMP2807, isolated from Sorghum bicolor.</title>
        <authorList>
            <person name="Lopes-Santos L."/>
            <person name="Castro D.B."/>
            <person name="Ottoboni L.M."/>
            <person name="Park D."/>
            <person name="Weirc B.S."/>
            <person name="Destefano S.A."/>
        </authorList>
    </citation>
    <scope>NUCLEOTIDE SEQUENCE [LARGE SCALE GENOMIC DNA]</scope>
    <source>
        <strain evidence="1 2">ICMP2807</strain>
    </source>
</reference>
<dbReference type="Proteomes" id="UP000033618">
    <property type="component" value="Unassembled WGS sequence"/>
</dbReference>
<protein>
    <submittedName>
        <fullName evidence="1">Uncharacterized protein</fullName>
    </submittedName>
</protein>
<accession>A0A0F5JXI7</accession>
<sequence>MRVTQSVSPCLANLPWRYWGDYVHCTQAFTALHNVQNQNGLDVAFQSIVNMRQEWQPALLLERANIPLVDSDNIDWIGLHRRDTKINEMITWVTSKPESLWRATSFGQLYTVRYLNVWQPRQYFRHLFPTVTPYPGEFKDIALRYWPDALTPILESKVDIPIRSVLADFFDRSEITFDAVSLAFACEAASHLFRRFDGV</sequence>
<proteinExistence type="predicted"/>
<comment type="caution">
    <text evidence="1">The sequence shown here is derived from an EMBL/GenBank/DDBJ whole genome shotgun (WGS) entry which is preliminary data.</text>
</comment>